<organism evidence="3 4">
    <name type="scientific">Tessaracoccus aquimaris</name>
    <dbReference type="NCBI Taxonomy" id="1332264"/>
    <lineage>
        <taxon>Bacteria</taxon>
        <taxon>Bacillati</taxon>
        <taxon>Actinomycetota</taxon>
        <taxon>Actinomycetes</taxon>
        <taxon>Propionibacteriales</taxon>
        <taxon>Propionibacteriaceae</taxon>
        <taxon>Tessaracoccus</taxon>
    </lineage>
</organism>
<sequence length="265" mass="26678">MAEIRDVEGKAERLKENPVVARLASAGHVVNGIVHLLIGGIAIGVAAGAGGSADNSGAMQAIRSTPLGAVALWVGAVALFALALYCVLVAVAEARSDAKKAAKEAAKGIGHAAVGFVALTYALGGSSDSDESSQGLSATLLGSTWGAVLLFLVGATVLAVGIGMIVGGIRQTFMEEIDLKGSARKVFARIGTVGYVAKGVAIGIVGVLFIVAVLRRNPDEAGGIDEALKSLVGLPFGAVLLVLVGVGLMLYGIFCFARARTLARG</sequence>
<accession>A0A1Q2CRM9</accession>
<dbReference type="KEGG" id="tes:BW730_15915"/>
<dbReference type="Proteomes" id="UP000188145">
    <property type="component" value="Chromosome"/>
</dbReference>
<dbReference type="AlphaFoldDB" id="A0A1Q2CRM9"/>
<keyword evidence="1" id="KW-0472">Membrane</keyword>
<keyword evidence="1" id="KW-1133">Transmembrane helix</keyword>
<reference evidence="4" key="1">
    <citation type="submission" date="2017-02" db="EMBL/GenBank/DDBJ databases">
        <title>Tessaracoccus aquaemaris sp. nov., isolated from the intestine of a Korean rockfish, Sebastes schlegelii, in a marine aquaculture pond.</title>
        <authorList>
            <person name="Tak E.J."/>
            <person name="Bae J.-W."/>
        </authorList>
    </citation>
    <scope>NUCLEOTIDE SEQUENCE [LARGE SCALE GENOMIC DNA]</scope>
    <source>
        <strain evidence="4">NSG39</strain>
    </source>
</reference>
<keyword evidence="1" id="KW-0812">Transmembrane</keyword>
<dbReference type="STRING" id="1332264.BW730_15915"/>
<feature type="domain" description="DUF1206" evidence="2">
    <location>
        <begin position="105"/>
        <end position="169"/>
    </location>
</feature>
<protein>
    <recommendedName>
        <fullName evidence="2">DUF1206 domain-containing protein</fullName>
    </recommendedName>
</protein>
<keyword evidence="4" id="KW-1185">Reference proteome</keyword>
<feature type="transmembrane region" description="Helical" evidence="1">
    <location>
        <begin position="70"/>
        <end position="92"/>
    </location>
</feature>
<feature type="transmembrane region" description="Helical" evidence="1">
    <location>
        <begin position="29"/>
        <end position="50"/>
    </location>
</feature>
<feature type="transmembrane region" description="Helical" evidence="1">
    <location>
        <begin position="234"/>
        <end position="257"/>
    </location>
</feature>
<dbReference type="OrthoDB" id="4552598at2"/>
<gene>
    <name evidence="3" type="ORF">BW730_15915</name>
</gene>
<dbReference type="RefSeq" id="WP_077687119.1">
    <property type="nucleotide sequence ID" value="NZ_CP019606.1"/>
</dbReference>
<evidence type="ECO:0000259" key="2">
    <source>
        <dbReference type="Pfam" id="PF06724"/>
    </source>
</evidence>
<proteinExistence type="predicted"/>
<dbReference type="EMBL" id="CP019606">
    <property type="protein sequence ID" value="AQP48769.1"/>
    <property type="molecule type" value="Genomic_DNA"/>
</dbReference>
<dbReference type="Pfam" id="PF06724">
    <property type="entry name" value="DUF1206"/>
    <property type="match status" value="3"/>
</dbReference>
<feature type="transmembrane region" description="Helical" evidence="1">
    <location>
        <begin position="190"/>
        <end position="214"/>
    </location>
</feature>
<name>A0A1Q2CRM9_9ACTN</name>
<feature type="transmembrane region" description="Helical" evidence="1">
    <location>
        <begin position="104"/>
        <end position="124"/>
    </location>
</feature>
<evidence type="ECO:0000313" key="4">
    <source>
        <dbReference type="Proteomes" id="UP000188145"/>
    </source>
</evidence>
<feature type="domain" description="DUF1206" evidence="2">
    <location>
        <begin position="26"/>
        <end position="91"/>
    </location>
</feature>
<evidence type="ECO:0000313" key="3">
    <source>
        <dbReference type="EMBL" id="AQP48769.1"/>
    </source>
</evidence>
<dbReference type="InterPro" id="IPR009597">
    <property type="entry name" value="DUF1206"/>
</dbReference>
<feature type="domain" description="DUF1206" evidence="2">
    <location>
        <begin position="193"/>
        <end position="261"/>
    </location>
</feature>
<feature type="transmembrane region" description="Helical" evidence="1">
    <location>
        <begin position="144"/>
        <end position="169"/>
    </location>
</feature>
<evidence type="ECO:0000256" key="1">
    <source>
        <dbReference type="SAM" id="Phobius"/>
    </source>
</evidence>